<feature type="transmembrane region" description="Helical" evidence="1">
    <location>
        <begin position="45"/>
        <end position="70"/>
    </location>
</feature>
<keyword evidence="1" id="KW-1133">Transmembrane helix</keyword>
<feature type="transmembrane region" description="Helical" evidence="1">
    <location>
        <begin position="82"/>
        <end position="102"/>
    </location>
</feature>
<organism evidence="2 3">
    <name type="scientific">Sphingobium phenoxybenzoativorans</name>
    <dbReference type="NCBI Taxonomy" id="1592790"/>
    <lineage>
        <taxon>Bacteria</taxon>
        <taxon>Pseudomonadati</taxon>
        <taxon>Pseudomonadota</taxon>
        <taxon>Alphaproteobacteria</taxon>
        <taxon>Sphingomonadales</taxon>
        <taxon>Sphingomonadaceae</taxon>
        <taxon>Sphingobium</taxon>
    </lineage>
</organism>
<dbReference type="EMBL" id="CP073910">
    <property type="protein sequence ID" value="QUT04975.1"/>
    <property type="molecule type" value="Genomic_DNA"/>
</dbReference>
<protein>
    <recommendedName>
        <fullName evidence="4">DUF304 domain-containing protein</fullName>
    </recommendedName>
</protein>
<keyword evidence="1" id="KW-0472">Membrane</keyword>
<sequence length="197" mass="22256">MRNDPVLRAQAHDRSMRALLQAELAPGERTLWSGAPDARRMKADFVIWAFAIPWTVFSCVWTGLAASSWLVRMPRTEMEWGFGIAFPLFGFPFILVGVWMLNQPFANRAKARRTIYGLTDRRLIRVIDGKQRKVESVRIDRMGPIDFTVARDGWGTLSIQTGSHVDSDGDRVTDRFVAAAIPEAEKLHRMIVAQQGA</sequence>
<dbReference type="RefSeq" id="WP_070155016.1">
    <property type="nucleotide sequence ID" value="NZ_CP073910.1"/>
</dbReference>
<evidence type="ECO:0008006" key="4">
    <source>
        <dbReference type="Google" id="ProtNLM"/>
    </source>
</evidence>
<gene>
    <name evidence="2" type="ORF">KFK14_18435</name>
</gene>
<dbReference type="AlphaFoldDB" id="A0A975Q0K8"/>
<keyword evidence="3" id="KW-1185">Reference proteome</keyword>
<dbReference type="KEGG" id="spph:KFK14_18435"/>
<evidence type="ECO:0000313" key="2">
    <source>
        <dbReference type="EMBL" id="QUT04975.1"/>
    </source>
</evidence>
<evidence type="ECO:0000313" key="3">
    <source>
        <dbReference type="Proteomes" id="UP000681425"/>
    </source>
</evidence>
<reference evidence="2" key="1">
    <citation type="submission" date="2021-04" db="EMBL/GenBank/DDBJ databases">
        <title>Isolation of p-tert-butylphenol degrading bacteria Sphingobium phenoxybenzoativorans Tas13 from active sludge.</title>
        <authorList>
            <person name="Li Y."/>
        </authorList>
    </citation>
    <scope>NUCLEOTIDE SEQUENCE</scope>
    <source>
        <strain evidence="2">Tas13</strain>
    </source>
</reference>
<dbReference type="OrthoDB" id="199424at2"/>
<evidence type="ECO:0000256" key="1">
    <source>
        <dbReference type="SAM" id="Phobius"/>
    </source>
</evidence>
<keyword evidence="1" id="KW-0812">Transmembrane</keyword>
<accession>A0A975Q0K8</accession>
<name>A0A975Q0K8_9SPHN</name>
<proteinExistence type="predicted"/>
<dbReference type="Proteomes" id="UP000681425">
    <property type="component" value="Chromosome"/>
</dbReference>